<evidence type="ECO:0000313" key="2">
    <source>
        <dbReference type="EMBL" id="CAH1257303.1"/>
    </source>
</evidence>
<feature type="signal peptide" evidence="1">
    <location>
        <begin position="1"/>
        <end position="17"/>
    </location>
</feature>
<dbReference type="Proteomes" id="UP000838412">
    <property type="component" value="Chromosome 3"/>
</dbReference>
<evidence type="ECO:0000256" key="1">
    <source>
        <dbReference type="SAM" id="SignalP"/>
    </source>
</evidence>
<accession>A0A8J9ZKT5</accession>
<dbReference type="AlphaFoldDB" id="A0A8J9ZKT5"/>
<dbReference type="EMBL" id="OV696688">
    <property type="protein sequence ID" value="CAH1257303.1"/>
    <property type="molecule type" value="Genomic_DNA"/>
</dbReference>
<keyword evidence="3" id="KW-1185">Reference proteome</keyword>
<sequence length="284" mass="31607">MKTFVALALLSLVCVEGWLFNDDAEWNDLKVTWGLNQLFSSTVFDSLPRTESDALADGWVDFSRGASCDGDYYRGSRYIKDNDPAVMLLFDDNGFIAGIQMGARITELPAGIPAAQVMNMWNYDGDMVVITAYFQEPASVCTGRSDAHFTLHGTGVGLYLQNGPTPETDYELIPRDEVDIGATAWTKGGCFYTMGQHYWYNTSASMDCDDFFPVFLLYNSGRLNGFGFDINADLNSPRYEKPALESLSAFFQDQDTPACFAQSIQKGLTTIHIYMDDSPSFNFC</sequence>
<organism evidence="2 3">
    <name type="scientific">Branchiostoma lanceolatum</name>
    <name type="common">Common lancelet</name>
    <name type="synonym">Amphioxus lanceolatum</name>
    <dbReference type="NCBI Taxonomy" id="7740"/>
    <lineage>
        <taxon>Eukaryota</taxon>
        <taxon>Metazoa</taxon>
        <taxon>Chordata</taxon>
        <taxon>Cephalochordata</taxon>
        <taxon>Leptocardii</taxon>
        <taxon>Amphioxiformes</taxon>
        <taxon>Branchiostomatidae</taxon>
        <taxon>Branchiostoma</taxon>
    </lineage>
</organism>
<proteinExistence type="predicted"/>
<protein>
    <submittedName>
        <fullName evidence="2">Hypp1813 protein</fullName>
    </submittedName>
</protein>
<dbReference type="OrthoDB" id="6042561at2759"/>
<reference evidence="2" key="1">
    <citation type="submission" date="2022-01" db="EMBL/GenBank/DDBJ databases">
        <authorList>
            <person name="Braso-Vives M."/>
        </authorList>
    </citation>
    <scope>NUCLEOTIDE SEQUENCE</scope>
</reference>
<gene>
    <name evidence="2" type="primary">Hypp1813</name>
    <name evidence="2" type="ORF">BLAG_LOCUS15281</name>
</gene>
<name>A0A8J9ZKT5_BRALA</name>
<feature type="chain" id="PRO_5035464094" evidence="1">
    <location>
        <begin position="18"/>
        <end position="284"/>
    </location>
</feature>
<keyword evidence="1" id="KW-0732">Signal</keyword>
<evidence type="ECO:0000313" key="3">
    <source>
        <dbReference type="Proteomes" id="UP000838412"/>
    </source>
</evidence>